<evidence type="ECO:0000256" key="1">
    <source>
        <dbReference type="SAM" id="MobiDB-lite"/>
    </source>
</evidence>
<protein>
    <submittedName>
        <fullName evidence="2">Uncharacterized protein</fullName>
    </submittedName>
</protein>
<accession>A0A6P2GBN7</accession>
<feature type="compositionally biased region" description="Basic and acidic residues" evidence="1">
    <location>
        <begin position="178"/>
        <end position="203"/>
    </location>
</feature>
<name>A0A6P2GBN7_9BURK</name>
<sequence length="203" mass="22335">MRYDAVAYRPRRDRWCARRARPIAQRAPVRRTAVADAGGTGAAHSPQHHCDCVQNSESAGGLQDTVPRRPGRELHPHMRACACGKEHSGARMRLRRAQCGKMPARDTREARCGIGAQGAGSRQTGRRRREETRCARIGATVRCGSVRGGVTLRRARTATGAWRGADDGEGGLHGMGRTWRDRGGVSVRERHREPLPRDLLHVG</sequence>
<evidence type="ECO:0000313" key="3">
    <source>
        <dbReference type="Proteomes" id="UP000494201"/>
    </source>
</evidence>
<dbReference type="Proteomes" id="UP000494201">
    <property type="component" value="Unassembled WGS sequence"/>
</dbReference>
<dbReference type="EMBL" id="CABVLY010000014">
    <property type="protein sequence ID" value="VVU51025.1"/>
    <property type="molecule type" value="Genomic_DNA"/>
</dbReference>
<evidence type="ECO:0000313" key="2">
    <source>
        <dbReference type="EMBL" id="VVU51025.1"/>
    </source>
</evidence>
<proteinExistence type="predicted"/>
<dbReference type="AlphaFoldDB" id="A0A6P2GBN7"/>
<feature type="region of interest" description="Disordered" evidence="1">
    <location>
        <begin position="162"/>
        <end position="203"/>
    </location>
</feature>
<gene>
    <name evidence="2" type="ORF">BAN20980_03745</name>
</gene>
<organism evidence="2 3">
    <name type="scientific">Burkholderia anthina</name>
    <dbReference type="NCBI Taxonomy" id="179879"/>
    <lineage>
        <taxon>Bacteria</taxon>
        <taxon>Pseudomonadati</taxon>
        <taxon>Pseudomonadota</taxon>
        <taxon>Betaproteobacteria</taxon>
        <taxon>Burkholderiales</taxon>
        <taxon>Burkholderiaceae</taxon>
        <taxon>Burkholderia</taxon>
        <taxon>Burkholderia cepacia complex</taxon>
    </lineage>
</organism>
<reference evidence="2 3" key="1">
    <citation type="submission" date="2019-09" db="EMBL/GenBank/DDBJ databases">
        <authorList>
            <person name="Depoorter E."/>
        </authorList>
    </citation>
    <scope>NUCLEOTIDE SEQUENCE [LARGE SCALE GENOMIC DNA]</scope>
    <source>
        <strain evidence="2">LMG 20980</strain>
    </source>
</reference>